<keyword evidence="7" id="KW-0406">Ion transport</keyword>
<name>A0A934R236_9BACT</name>
<keyword evidence="5 10" id="KW-0812">Transmembrane</keyword>
<feature type="transmembrane region" description="Helical" evidence="10">
    <location>
        <begin position="414"/>
        <end position="435"/>
    </location>
</feature>
<dbReference type="CDD" id="cd13131">
    <property type="entry name" value="MATE_NorM_like"/>
    <property type="match status" value="1"/>
</dbReference>
<feature type="transmembrane region" description="Helical" evidence="10">
    <location>
        <begin position="157"/>
        <end position="177"/>
    </location>
</feature>
<dbReference type="RefSeq" id="WP_200351901.1">
    <property type="nucleotide sequence ID" value="NZ_BAABHZ010000006.1"/>
</dbReference>
<dbReference type="InterPro" id="IPR050222">
    <property type="entry name" value="MATE_MdtK"/>
</dbReference>
<gene>
    <name evidence="11" type="ORF">JIN84_15240</name>
</gene>
<keyword evidence="4" id="KW-1003">Cell membrane</keyword>
<evidence type="ECO:0000256" key="8">
    <source>
        <dbReference type="ARBA" id="ARBA00023136"/>
    </source>
</evidence>
<feature type="transmembrane region" description="Helical" evidence="10">
    <location>
        <begin position="233"/>
        <end position="262"/>
    </location>
</feature>
<evidence type="ECO:0000313" key="12">
    <source>
        <dbReference type="Proteomes" id="UP000600139"/>
    </source>
</evidence>
<dbReference type="PANTHER" id="PTHR43298:SF2">
    <property type="entry name" value="FMN_FAD EXPORTER YEEO-RELATED"/>
    <property type="match status" value="1"/>
</dbReference>
<feature type="transmembrane region" description="Helical" evidence="10">
    <location>
        <begin position="345"/>
        <end position="365"/>
    </location>
</feature>
<evidence type="ECO:0000256" key="6">
    <source>
        <dbReference type="ARBA" id="ARBA00022989"/>
    </source>
</evidence>
<dbReference type="Proteomes" id="UP000600139">
    <property type="component" value="Unassembled WGS sequence"/>
</dbReference>
<feature type="transmembrane region" description="Helical" evidence="10">
    <location>
        <begin position="386"/>
        <end position="408"/>
    </location>
</feature>
<feature type="transmembrane region" description="Helical" evidence="10">
    <location>
        <begin position="52"/>
        <end position="70"/>
    </location>
</feature>
<evidence type="ECO:0000256" key="1">
    <source>
        <dbReference type="ARBA" id="ARBA00004651"/>
    </source>
</evidence>
<evidence type="ECO:0000256" key="5">
    <source>
        <dbReference type="ARBA" id="ARBA00022692"/>
    </source>
</evidence>
<reference evidence="11" key="1">
    <citation type="submission" date="2021-01" db="EMBL/GenBank/DDBJ databases">
        <title>Modified the classification status of verrucomicrobia.</title>
        <authorList>
            <person name="Feng X."/>
        </authorList>
    </citation>
    <scope>NUCLEOTIDE SEQUENCE</scope>
    <source>
        <strain evidence="11">JCM 18052</strain>
    </source>
</reference>
<feature type="transmembrane region" description="Helical" evidence="10">
    <location>
        <begin position="274"/>
        <end position="295"/>
    </location>
</feature>
<feature type="transmembrane region" description="Helical" evidence="10">
    <location>
        <begin position="128"/>
        <end position="145"/>
    </location>
</feature>
<evidence type="ECO:0000256" key="3">
    <source>
        <dbReference type="ARBA" id="ARBA00022449"/>
    </source>
</evidence>
<dbReference type="PANTHER" id="PTHR43298">
    <property type="entry name" value="MULTIDRUG RESISTANCE PROTEIN NORM-RELATED"/>
    <property type="match status" value="1"/>
</dbReference>
<dbReference type="PIRSF" id="PIRSF006603">
    <property type="entry name" value="DinF"/>
    <property type="match status" value="1"/>
</dbReference>
<evidence type="ECO:0000256" key="7">
    <source>
        <dbReference type="ARBA" id="ARBA00023065"/>
    </source>
</evidence>
<accession>A0A934R236</accession>
<dbReference type="EMBL" id="JAENIK010000011">
    <property type="protein sequence ID" value="MBK1816978.1"/>
    <property type="molecule type" value="Genomic_DNA"/>
</dbReference>
<comment type="caution">
    <text evidence="11">The sequence shown here is derived from an EMBL/GenBank/DDBJ whole genome shotgun (WGS) entry which is preliminary data.</text>
</comment>
<keyword evidence="6 10" id="KW-1133">Transmembrane helix</keyword>
<evidence type="ECO:0000256" key="9">
    <source>
        <dbReference type="ARBA" id="ARBA00031636"/>
    </source>
</evidence>
<keyword evidence="8 10" id="KW-0472">Membrane</keyword>
<evidence type="ECO:0000256" key="2">
    <source>
        <dbReference type="ARBA" id="ARBA00022448"/>
    </source>
</evidence>
<evidence type="ECO:0000256" key="10">
    <source>
        <dbReference type="SAM" id="Phobius"/>
    </source>
</evidence>
<protein>
    <recommendedName>
        <fullName evidence="9">Multidrug-efflux transporter</fullName>
    </recommendedName>
</protein>
<keyword evidence="3" id="KW-0050">Antiport</keyword>
<proteinExistence type="predicted"/>
<keyword evidence="12" id="KW-1185">Reference proteome</keyword>
<sequence length="445" mass="47576">MNLLHESRLTLRLAVPLMIGQLSQMLMGVVDTLMVGHLGVNDLAALTFANSLFHIPFVFGIGLLTGVSVFTSNSRGADDAAGVRGSCRHGLYLAVALGILLFGLAWIVSLNLHSFGQPEDVAGRAQGFFRILMASVIPGLASIALKNHADALNRPWPPFWIFLGGVALNVVLNWVMINGNLGCPVLGFEGAAWATLISRVAILVAMIFWLTNAKGLREWVPYRWFRMPRFADLGRLLSIGLPASFQMLCEVSAFSLAGLIMGRFGPTAMAAHQIAITMAATAFMIPLGLSMALTVRIGEADGAGETQRLRPIAVSGWWLGAGYSVIAALLLFMFGKWVASLFIDAPEVISLAGSLLMIVGFFQLFDSLQVASAAMLRGMRDARMPALMGFASYWLVGLPVGAGLAFGLKLGAIGVWWGLAAGLFVAMITLGPRLWKCTRPPSSVG</sequence>
<dbReference type="AlphaFoldDB" id="A0A934R236"/>
<feature type="transmembrane region" description="Helical" evidence="10">
    <location>
        <begin position="192"/>
        <end position="212"/>
    </location>
</feature>
<organism evidence="11 12">
    <name type="scientific">Luteolibacter yonseiensis</name>
    <dbReference type="NCBI Taxonomy" id="1144680"/>
    <lineage>
        <taxon>Bacteria</taxon>
        <taxon>Pseudomonadati</taxon>
        <taxon>Verrucomicrobiota</taxon>
        <taxon>Verrucomicrobiia</taxon>
        <taxon>Verrucomicrobiales</taxon>
        <taxon>Verrucomicrobiaceae</taxon>
        <taxon>Luteolibacter</taxon>
    </lineage>
</organism>
<feature type="transmembrane region" description="Helical" evidence="10">
    <location>
        <begin position="316"/>
        <end position="339"/>
    </location>
</feature>
<feature type="transmembrane region" description="Helical" evidence="10">
    <location>
        <begin position="21"/>
        <end position="40"/>
    </location>
</feature>
<dbReference type="InterPro" id="IPR002528">
    <property type="entry name" value="MATE_fam"/>
</dbReference>
<comment type="subcellular location">
    <subcellularLocation>
        <location evidence="1">Cell membrane</location>
        <topology evidence="1">Multi-pass membrane protein</topology>
    </subcellularLocation>
</comment>
<dbReference type="GO" id="GO:0015297">
    <property type="term" value="F:antiporter activity"/>
    <property type="evidence" value="ECO:0007669"/>
    <property type="project" value="UniProtKB-KW"/>
</dbReference>
<dbReference type="GO" id="GO:0042910">
    <property type="term" value="F:xenobiotic transmembrane transporter activity"/>
    <property type="evidence" value="ECO:0007669"/>
    <property type="project" value="InterPro"/>
</dbReference>
<evidence type="ECO:0000256" key="4">
    <source>
        <dbReference type="ARBA" id="ARBA00022475"/>
    </source>
</evidence>
<dbReference type="Pfam" id="PF01554">
    <property type="entry name" value="MatE"/>
    <property type="match status" value="2"/>
</dbReference>
<evidence type="ECO:0000313" key="11">
    <source>
        <dbReference type="EMBL" id="MBK1816978.1"/>
    </source>
</evidence>
<dbReference type="NCBIfam" id="TIGR00797">
    <property type="entry name" value="matE"/>
    <property type="match status" value="1"/>
</dbReference>
<keyword evidence="2" id="KW-0813">Transport</keyword>
<dbReference type="GO" id="GO:0005886">
    <property type="term" value="C:plasma membrane"/>
    <property type="evidence" value="ECO:0007669"/>
    <property type="project" value="UniProtKB-SubCell"/>
</dbReference>
<dbReference type="InterPro" id="IPR048279">
    <property type="entry name" value="MdtK-like"/>
</dbReference>
<dbReference type="GO" id="GO:0006811">
    <property type="term" value="P:monoatomic ion transport"/>
    <property type="evidence" value="ECO:0007669"/>
    <property type="project" value="UniProtKB-KW"/>
</dbReference>
<feature type="transmembrane region" description="Helical" evidence="10">
    <location>
        <begin position="91"/>
        <end position="108"/>
    </location>
</feature>